<dbReference type="Proteomes" id="UP000013827">
    <property type="component" value="Unassembled WGS sequence"/>
</dbReference>
<accession>A0A0D3KX86</accession>
<dbReference type="GeneID" id="17285642"/>
<dbReference type="KEGG" id="ehx:EMIHUDRAFT_361041"/>
<evidence type="ECO:0000313" key="2">
    <source>
        <dbReference type="Proteomes" id="UP000013827"/>
    </source>
</evidence>
<dbReference type="Gene3D" id="2.130.10.10">
    <property type="entry name" value="YVTN repeat-like/Quinoprotein amine dehydrogenase"/>
    <property type="match status" value="1"/>
</dbReference>
<reference evidence="2" key="1">
    <citation type="journal article" date="2013" name="Nature">
        <title>Pan genome of the phytoplankton Emiliania underpins its global distribution.</title>
        <authorList>
            <person name="Read B.A."/>
            <person name="Kegel J."/>
            <person name="Klute M.J."/>
            <person name="Kuo A."/>
            <person name="Lefebvre S.C."/>
            <person name="Maumus F."/>
            <person name="Mayer C."/>
            <person name="Miller J."/>
            <person name="Monier A."/>
            <person name="Salamov A."/>
            <person name="Young J."/>
            <person name="Aguilar M."/>
            <person name="Claverie J.M."/>
            <person name="Frickenhaus S."/>
            <person name="Gonzalez K."/>
            <person name="Herman E.K."/>
            <person name="Lin Y.C."/>
            <person name="Napier J."/>
            <person name="Ogata H."/>
            <person name="Sarno A.F."/>
            <person name="Shmutz J."/>
            <person name="Schroeder D."/>
            <person name="de Vargas C."/>
            <person name="Verret F."/>
            <person name="von Dassow P."/>
            <person name="Valentin K."/>
            <person name="Van de Peer Y."/>
            <person name="Wheeler G."/>
            <person name="Dacks J.B."/>
            <person name="Delwiche C.F."/>
            <person name="Dyhrman S.T."/>
            <person name="Glockner G."/>
            <person name="John U."/>
            <person name="Richards T."/>
            <person name="Worden A.Z."/>
            <person name="Zhang X."/>
            <person name="Grigoriev I.V."/>
            <person name="Allen A.E."/>
            <person name="Bidle K."/>
            <person name="Borodovsky M."/>
            <person name="Bowler C."/>
            <person name="Brownlee C."/>
            <person name="Cock J.M."/>
            <person name="Elias M."/>
            <person name="Gladyshev V.N."/>
            <person name="Groth M."/>
            <person name="Guda C."/>
            <person name="Hadaegh A."/>
            <person name="Iglesias-Rodriguez M.D."/>
            <person name="Jenkins J."/>
            <person name="Jones B.M."/>
            <person name="Lawson T."/>
            <person name="Leese F."/>
            <person name="Lindquist E."/>
            <person name="Lobanov A."/>
            <person name="Lomsadze A."/>
            <person name="Malik S.B."/>
            <person name="Marsh M.E."/>
            <person name="Mackinder L."/>
            <person name="Mock T."/>
            <person name="Mueller-Roeber B."/>
            <person name="Pagarete A."/>
            <person name="Parker M."/>
            <person name="Probert I."/>
            <person name="Quesneville H."/>
            <person name="Raines C."/>
            <person name="Rensing S.A."/>
            <person name="Riano-Pachon D.M."/>
            <person name="Richier S."/>
            <person name="Rokitta S."/>
            <person name="Shiraiwa Y."/>
            <person name="Soanes D.M."/>
            <person name="van der Giezen M."/>
            <person name="Wahlund T.M."/>
            <person name="Williams B."/>
            <person name="Wilson W."/>
            <person name="Wolfe G."/>
            <person name="Wurch L.L."/>
        </authorList>
    </citation>
    <scope>NUCLEOTIDE SEQUENCE</scope>
</reference>
<reference evidence="1" key="2">
    <citation type="submission" date="2024-10" db="UniProtKB">
        <authorList>
            <consortium name="EnsemblProtists"/>
        </authorList>
    </citation>
    <scope>IDENTIFICATION</scope>
</reference>
<evidence type="ECO:0000313" key="1">
    <source>
        <dbReference type="EnsemblProtists" id="EOD40371"/>
    </source>
</evidence>
<proteinExistence type="predicted"/>
<dbReference type="eggNOG" id="ENOG502SQWZ">
    <property type="taxonomic scope" value="Eukaryota"/>
</dbReference>
<organism evidence="1 2">
    <name type="scientific">Emiliania huxleyi (strain CCMP1516)</name>
    <dbReference type="NCBI Taxonomy" id="280463"/>
    <lineage>
        <taxon>Eukaryota</taxon>
        <taxon>Haptista</taxon>
        <taxon>Haptophyta</taxon>
        <taxon>Prymnesiophyceae</taxon>
        <taxon>Isochrysidales</taxon>
        <taxon>Noelaerhabdaceae</taxon>
        <taxon>Emiliania</taxon>
    </lineage>
</organism>
<dbReference type="EnsemblProtists" id="EOD40371">
    <property type="protein sequence ID" value="EOD40371"/>
    <property type="gene ID" value="EMIHUDRAFT_361041"/>
</dbReference>
<dbReference type="SUPFAM" id="SSF110296">
    <property type="entry name" value="Oligoxyloglucan reducing end-specific cellobiohydrolase"/>
    <property type="match status" value="1"/>
</dbReference>
<keyword evidence="2" id="KW-1185">Reference proteome</keyword>
<dbReference type="RefSeq" id="XP_005792800.1">
    <property type="nucleotide sequence ID" value="XM_005792743.1"/>
</dbReference>
<dbReference type="CDD" id="cd15482">
    <property type="entry name" value="Sialidase_non-viral"/>
    <property type="match status" value="1"/>
</dbReference>
<protein>
    <recommendedName>
        <fullName evidence="3">Sortilin N-terminal domain-containing protein</fullName>
    </recommendedName>
</protein>
<name>A0A0D3KX86_EMIH1</name>
<dbReference type="HOGENOM" id="CLU_1088172_0_0_1"/>
<sequence>MGWDWMAANSGDWGGLMLSRDSGKTWAMLGAFPANYYISAIVIQSPTSFLVGARAHFHSRDDGGVWATHDGGASWTRSLTRPVYDLVALDAGKKLVLAALPWVSAVSSVLLSRSGGSDAEGWEPFAEGLTWDARTPFYPTFAVGKNTVFVGALTVNPAKLSDTASAIYSRPLSDVSSPRRTHERLRGTSLARSRTAAWSRVPGGPARLDRDGMPKDRMALLVHPADDSLLFVAGNADALVWRVRWAEGKWVPSGAD</sequence>
<evidence type="ECO:0008006" key="3">
    <source>
        <dbReference type="Google" id="ProtNLM"/>
    </source>
</evidence>
<dbReference type="AlphaFoldDB" id="A0A0D3KX86"/>
<dbReference type="InterPro" id="IPR015943">
    <property type="entry name" value="WD40/YVTN_repeat-like_dom_sf"/>
</dbReference>
<dbReference type="PaxDb" id="2903-EOD40371"/>